<sequence length="463" mass="53944">MLQINHPGSFRDNSGFIFKNEGKSYRQINKVYKKHYDFLLSSGLYQSLVEKQLLVPHREIGHIAEDSDPLYKIILPEQIKFITYPYGWSFSMLKDAALLTLKIQKHALEKGMVLKDASAYNVQFVGAKPMFIDTLSFEIYDGESAWKAYGQFCRHFLAPLALMSYTDVSLNKLLISNLDGIPLELATRILPLKSKFNFSLYIHLFLHAKSQKRSQNDRNTPSEKKTQIKSPIHRITDHLISTIEDLKWKAADTVWDKYYDKWVADQYFNSKNEVVERFINQSEKHRTLLDLGANDGTFSIFAANKFGEVLSFDIDPACVEQNYLLLKRRSLQNILPLIVDFTNPEPSIGWNNTERNSLLERIGKVDMIMALAVIHHLCIGNNIPLDFLAGFFSRHCDELIIEFVPKSDEKVKMLLKHREDIFDEYTPETFRILFSKYFEIKEEIILRPTERILFFMKLKNEFN</sequence>
<protein>
    <recommendedName>
        <fullName evidence="3">SAM-dependent methyltransferase</fullName>
    </recommendedName>
</protein>
<name>A0A1I5VSS7_9BACT</name>
<evidence type="ECO:0000313" key="2">
    <source>
        <dbReference type="Proteomes" id="UP000199306"/>
    </source>
</evidence>
<evidence type="ECO:0008006" key="3">
    <source>
        <dbReference type="Google" id="ProtNLM"/>
    </source>
</evidence>
<dbReference type="InterPro" id="IPR029063">
    <property type="entry name" value="SAM-dependent_MTases_sf"/>
</dbReference>
<proteinExistence type="predicted"/>
<evidence type="ECO:0000313" key="1">
    <source>
        <dbReference type="EMBL" id="SFQ10511.1"/>
    </source>
</evidence>
<reference evidence="1 2" key="1">
    <citation type="submission" date="2016-10" db="EMBL/GenBank/DDBJ databases">
        <authorList>
            <person name="de Groot N.N."/>
        </authorList>
    </citation>
    <scope>NUCLEOTIDE SEQUENCE [LARGE SCALE GENOMIC DNA]</scope>
    <source>
        <strain evidence="2">E92,LMG 26720,CCM 7988</strain>
    </source>
</reference>
<dbReference type="RefSeq" id="WP_092018249.1">
    <property type="nucleotide sequence ID" value="NZ_FOXH01000010.1"/>
</dbReference>
<accession>A0A1I5VSS7</accession>
<dbReference type="SUPFAM" id="SSF53335">
    <property type="entry name" value="S-adenosyl-L-methionine-dependent methyltransferases"/>
    <property type="match status" value="1"/>
</dbReference>
<keyword evidence="2" id="KW-1185">Reference proteome</keyword>
<dbReference type="AlphaFoldDB" id="A0A1I5VSS7"/>
<organism evidence="1 2">
    <name type="scientific">Pseudarcicella hirudinis</name>
    <dbReference type="NCBI Taxonomy" id="1079859"/>
    <lineage>
        <taxon>Bacteria</taxon>
        <taxon>Pseudomonadati</taxon>
        <taxon>Bacteroidota</taxon>
        <taxon>Cytophagia</taxon>
        <taxon>Cytophagales</taxon>
        <taxon>Flectobacillaceae</taxon>
        <taxon>Pseudarcicella</taxon>
    </lineage>
</organism>
<gene>
    <name evidence="1" type="ORF">SAMN04515674_11040</name>
</gene>
<dbReference type="CDD" id="cd02440">
    <property type="entry name" value="AdoMet_MTases"/>
    <property type="match status" value="1"/>
</dbReference>
<dbReference type="EMBL" id="FOXH01000010">
    <property type="protein sequence ID" value="SFQ10511.1"/>
    <property type="molecule type" value="Genomic_DNA"/>
</dbReference>
<dbReference type="Gene3D" id="3.40.50.150">
    <property type="entry name" value="Vaccinia Virus protein VP39"/>
    <property type="match status" value="1"/>
</dbReference>
<dbReference type="OrthoDB" id="9765084at2"/>
<dbReference type="STRING" id="1079859.SAMN04515674_11040"/>
<dbReference type="Proteomes" id="UP000199306">
    <property type="component" value="Unassembled WGS sequence"/>
</dbReference>